<accession>A0A8R1Y1F1</accession>
<reference evidence="2" key="1">
    <citation type="submission" date="2013-10" db="EMBL/GenBank/DDBJ databases">
        <title>Genome sequencing of Onchocerca volvulus.</title>
        <authorList>
            <person name="Cotton J."/>
            <person name="Tsai J."/>
            <person name="Stanley E."/>
            <person name="Tracey A."/>
            <person name="Holroyd N."/>
            <person name="Lustigman S."/>
            <person name="Berriman M."/>
        </authorList>
    </citation>
    <scope>NUCLEOTIDE SEQUENCE</scope>
</reference>
<dbReference type="AlphaFoldDB" id="A0A8R1Y1F1"/>
<evidence type="ECO:0000313" key="2">
    <source>
        <dbReference type="Proteomes" id="UP000024404"/>
    </source>
</evidence>
<keyword evidence="2" id="KW-1185">Reference proteome</keyword>
<dbReference type="Proteomes" id="UP000024404">
    <property type="component" value="Unassembled WGS sequence"/>
</dbReference>
<protein>
    <submittedName>
        <fullName evidence="1">Uncharacterized protein</fullName>
    </submittedName>
</protein>
<dbReference type="EMBL" id="CMVM020000018">
    <property type="status" value="NOT_ANNOTATED_CDS"/>
    <property type="molecule type" value="Genomic_DNA"/>
</dbReference>
<dbReference type="EnsemblMetazoa" id="OVOC88.1">
    <property type="protein sequence ID" value="OVOC88.1"/>
    <property type="gene ID" value="WBGene00236897"/>
</dbReference>
<proteinExistence type="predicted"/>
<name>A0A8R1Y1F1_ONCVO</name>
<evidence type="ECO:0000313" key="1">
    <source>
        <dbReference type="EnsemblMetazoa" id="OVOC88.1"/>
    </source>
</evidence>
<reference evidence="1" key="2">
    <citation type="submission" date="2022-06" db="UniProtKB">
        <authorList>
            <consortium name="EnsemblMetazoa"/>
        </authorList>
    </citation>
    <scope>IDENTIFICATION</scope>
</reference>
<organism evidence="1 2">
    <name type="scientific">Onchocerca volvulus</name>
    <dbReference type="NCBI Taxonomy" id="6282"/>
    <lineage>
        <taxon>Eukaryota</taxon>
        <taxon>Metazoa</taxon>
        <taxon>Ecdysozoa</taxon>
        <taxon>Nematoda</taxon>
        <taxon>Chromadorea</taxon>
        <taxon>Rhabditida</taxon>
        <taxon>Spirurina</taxon>
        <taxon>Spiruromorpha</taxon>
        <taxon>Filarioidea</taxon>
        <taxon>Onchocercidae</taxon>
        <taxon>Onchocerca</taxon>
    </lineage>
</organism>
<sequence>MALFRAKSKKYQLEYVKYSSEMEIDKKSLLSYDYIDLIAILLTKQVGYSIPAFDISNKMFYSNTIFTDTI</sequence>